<dbReference type="Gene3D" id="6.10.140.100">
    <property type="match status" value="1"/>
</dbReference>
<dbReference type="InterPro" id="IPR036412">
    <property type="entry name" value="HAD-like_sf"/>
</dbReference>
<accession>A0AAQ3MAZ2</accession>
<dbReference type="PROSITE" id="PS50330">
    <property type="entry name" value="UIM"/>
    <property type="match status" value="1"/>
</dbReference>
<gene>
    <name evidence="3" type="ORF">R9X50_00711100</name>
</gene>
<name>A0AAQ3MAZ2_9PEZI</name>
<feature type="region of interest" description="Disordered" evidence="1">
    <location>
        <begin position="47"/>
        <end position="66"/>
    </location>
</feature>
<feature type="region of interest" description="Disordered" evidence="1">
    <location>
        <begin position="199"/>
        <end position="231"/>
    </location>
</feature>
<keyword evidence="4" id="KW-1185">Reference proteome</keyword>
<dbReference type="PIRSF" id="PIRSF037464">
    <property type="entry name" value="UCP037464_APP1"/>
    <property type="match status" value="1"/>
</dbReference>
<proteinExistence type="predicted"/>
<feature type="compositionally biased region" description="Basic and acidic residues" evidence="1">
    <location>
        <begin position="53"/>
        <end position="62"/>
    </location>
</feature>
<feature type="compositionally biased region" description="Basic residues" evidence="1">
    <location>
        <begin position="518"/>
        <end position="528"/>
    </location>
</feature>
<evidence type="ECO:0000259" key="2">
    <source>
        <dbReference type="Pfam" id="PF09949"/>
    </source>
</evidence>
<feature type="region of interest" description="Disordered" evidence="1">
    <location>
        <begin position="771"/>
        <end position="856"/>
    </location>
</feature>
<feature type="compositionally biased region" description="Polar residues" evidence="1">
    <location>
        <begin position="665"/>
        <end position="674"/>
    </location>
</feature>
<feature type="region of interest" description="Disordered" evidence="1">
    <location>
        <begin position="155"/>
        <end position="183"/>
    </location>
</feature>
<feature type="compositionally biased region" description="Low complexity" evidence="1">
    <location>
        <begin position="167"/>
        <end position="179"/>
    </location>
</feature>
<evidence type="ECO:0000313" key="3">
    <source>
        <dbReference type="EMBL" id="WPH04222.1"/>
    </source>
</evidence>
<dbReference type="Pfam" id="PF09949">
    <property type="entry name" value="APP1_cat"/>
    <property type="match status" value="1"/>
</dbReference>
<sequence>MAFTETAGNTAHGGEYSNWRSEPREPGARRKKLGEYLKAANELRQNYFSGDDGGSRGHHEEGSDSVFPDAAVVRSGHEEMILFPSYGRKHVKSKLETVSGNNETEQDFWRREWDKYQNDTAVVDVDVRGWLYTPHRGPATRKQRLFIGMARQVTGLPAPTRSDSNLSSQTPSRASSPSRLTAQEEAIVARETEQLVRISEEEQRNAQHGKFSENPNRYRETDNPPSGQGGREITKQAHVETMSLHDDPAIGPLQTRSSWTQPSRMSAAELQVANNHLLNRIKPFMANPLPDSPISAFFYNESSSRQHTVYTNPSGHFTLRASLDFVPTHVRVFAGEKLSVTEEVHITPSKGVSLISDIDDTIKHSAISAGAREIFRNAFIRDLSDLTIDGVREWYTTLNDMGVKMHYVSNSPWQMYPILTSFFKMAHLPKGSFHLKQYAGLLQGIFEPVAERKKSSLEKILRDFPDRKFILVGDSGEADLEVYTDVALDNPGKILGIFIRDVTSPVSTGYFDPSMPSRGRHSRHHSRHRSGDNLAMSKRLSRPDDAHDDDADLRAAIAASLRDMEEEARNARKSINPDAYTLEKFTGQEKGSNRPTLPLRPSEKKFIPESRLTASPDEDLIDFSDSPDARANLSVPPVNGSQKLKNASRSSQSLPAPPPKPTALRSPSPNPMESQSKDGPVKMPPPRPLKPSSTIQPSSLLMTKMSENAVSQTSQRAQANQPSPLSQVTQQESAGKDRPPLPARPRTYRGFAKEKIASVYNSLPSAGGWVADPHLKPPADGASDQDALRSSRSVDNLRNDKSAKTAPPPPPPRRTLPLTGNSLSTAATKSGRTPPRPRSEAWSDDSLPGSPGDGVGRKEYLWQQRWARSCGLLEPQGVTLRTWRVGSDVANVCVRLVEMMLREIDKEERMAADAGGGSNNNDRRR</sequence>
<organism evidence="3 4">
    <name type="scientific">Acrodontium crateriforme</name>
    <dbReference type="NCBI Taxonomy" id="150365"/>
    <lineage>
        <taxon>Eukaryota</taxon>
        <taxon>Fungi</taxon>
        <taxon>Dikarya</taxon>
        <taxon>Ascomycota</taxon>
        <taxon>Pezizomycotina</taxon>
        <taxon>Dothideomycetes</taxon>
        <taxon>Dothideomycetidae</taxon>
        <taxon>Mycosphaerellales</taxon>
        <taxon>Teratosphaeriaceae</taxon>
        <taxon>Acrodontium</taxon>
    </lineage>
</organism>
<dbReference type="InterPro" id="IPR052935">
    <property type="entry name" value="Mg2+_PAP"/>
</dbReference>
<reference evidence="3 4" key="1">
    <citation type="submission" date="2023-11" db="EMBL/GenBank/DDBJ databases">
        <title>An acidophilic fungus is an integral part of prey digestion in a carnivorous sundew plant.</title>
        <authorList>
            <person name="Tsai I.J."/>
        </authorList>
    </citation>
    <scope>NUCLEOTIDE SEQUENCE [LARGE SCALE GENOMIC DNA]</scope>
    <source>
        <strain evidence="3">169a</strain>
    </source>
</reference>
<dbReference type="AlphaFoldDB" id="A0AAQ3MAZ2"/>
<dbReference type="InterPro" id="IPR019236">
    <property type="entry name" value="APP1_cat"/>
</dbReference>
<dbReference type="Proteomes" id="UP001303373">
    <property type="component" value="Chromosome 12"/>
</dbReference>
<dbReference type="InterPro" id="IPR003903">
    <property type="entry name" value="UIM_dom"/>
</dbReference>
<feature type="region of interest" description="Disordered" evidence="1">
    <location>
        <begin position="568"/>
        <end position="749"/>
    </location>
</feature>
<feature type="region of interest" description="Disordered" evidence="1">
    <location>
        <begin position="1"/>
        <end position="35"/>
    </location>
</feature>
<dbReference type="SUPFAM" id="SSF56784">
    <property type="entry name" value="HAD-like"/>
    <property type="match status" value="1"/>
</dbReference>
<dbReference type="GO" id="GO:0008195">
    <property type="term" value="F:phosphatidate phosphatase activity"/>
    <property type="evidence" value="ECO:0007669"/>
    <property type="project" value="InterPro"/>
</dbReference>
<feature type="compositionally biased region" description="Polar residues" evidence="1">
    <location>
        <begin position="692"/>
        <end position="733"/>
    </location>
</feature>
<protein>
    <submittedName>
        <fullName evidence="3">Phosphatidate phosphatase app1</fullName>
    </submittedName>
</protein>
<feature type="compositionally biased region" description="Polar residues" evidence="1">
    <location>
        <begin position="820"/>
        <end position="831"/>
    </location>
</feature>
<evidence type="ECO:0000313" key="4">
    <source>
        <dbReference type="Proteomes" id="UP001303373"/>
    </source>
</evidence>
<dbReference type="PANTHER" id="PTHR28208:SF3">
    <property type="entry name" value="PHOSPHATIDATE PHOSPHATASE APP1"/>
    <property type="match status" value="1"/>
</dbReference>
<dbReference type="PANTHER" id="PTHR28208">
    <property type="entry name" value="PHOSPHATIDATE PHOSPHATASE APP1"/>
    <property type="match status" value="1"/>
</dbReference>
<dbReference type="InterPro" id="IPR017210">
    <property type="entry name" value="APP1"/>
</dbReference>
<dbReference type="EMBL" id="CP138591">
    <property type="protein sequence ID" value="WPH04222.1"/>
    <property type="molecule type" value="Genomic_DNA"/>
</dbReference>
<evidence type="ECO:0000256" key="1">
    <source>
        <dbReference type="SAM" id="MobiDB-lite"/>
    </source>
</evidence>
<feature type="domain" description="Phosphatidate phosphatase APP1 catalytic" evidence="2">
    <location>
        <begin position="352"/>
        <end position="501"/>
    </location>
</feature>
<feature type="compositionally biased region" description="Polar residues" evidence="1">
    <location>
        <begin position="639"/>
        <end position="654"/>
    </location>
</feature>
<feature type="region of interest" description="Disordered" evidence="1">
    <location>
        <begin position="510"/>
        <end position="548"/>
    </location>
</feature>
<dbReference type="GO" id="GO:0030479">
    <property type="term" value="C:actin cortical patch"/>
    <property type="evidence" value="ECO:0007669"/>
    <property type="project" value="TreeGrafter"/>
</dbReference>